<comment type="caution">
    <text evidence="2">The sequence shown here is derived from an EMBL/GenBank/DDBJ whole genome shotgun (WGS) entry which is preliminary data.</text>
</comment>
<gene>
    <name evidence="2" type="ORF">EDM56_06175</name>
</gene>
<proteinExistence type="predicted"/>
<organism evidence="2 3">
    <name type="scientific">Brevibacillus fluminis</name>
    <dbReference type="NCBI Taxonomy" id="511487"/>
    <lineage>
        <taxon>Bacteria</taxon>
        <taxon>Bacillati</taxon>
        <taxon>Bacillota</taxon>
        <taxon>Bacilli</taxon>
        <taxon>Bacillales</taxon>
        <taxon>Paenibacillaceae</taxon>
        <taxon>Brevibacillus</taxon>
    </lineage>
</organism>
<dbReference type="InterPro" id="IPR019673">
    <property type="entry name" value="Spore_germination_GerPC"/>
</dbReference>
<dbReference type="Pfam" id="PF10737">
    <property type="entry name" value="GerPC"/>
    <property type="match status" value="1"/>
</dbReference>
<dbReference type="Proteomes" id="UP000271031">
    <property type="component" value="Unassembled WGS sequence"/>
</dbReference>
<keyword evidence="3" id="KW-1185">Reference proteome</keyword>
<protein>
    <submittedName>
        <fullName evidence="2">Spore gernimation protein</fullName>
    </submittedName>
</protein>
<dbReference type="EMBL" id="RHHQ01000006">
    <property type="protein sequence ID" value="RNB91306.1"/>
    <property type="molecule type" value="Genomic_DNA"/>
</dbReference>
<evidence type="ECO:0000313" key="3">
    <source>
        <dbReference type="Proteomes" id="UP000271031"/>
    </source>
</evidence>
<evidence type="ECO:0000313" key="2">
    <source>
        <dbReference type="EMBL" id="RNB91306.1"/>
    </source>
</evidence>
<reference evidence="2 3" key="1">
    <citation type="submission" date="2018-10" db="EMBL/GenBank/DDBJ databases">
        <title>Phylogenomics of Brevibacillus.</title>
        <authorList>
            <person name="Dunlap C."/>
        </authorList>
    </citation>
    <scope>NUCLEOTIDE SEQUENCE [LARGE SCALE GENOMIC DNA]</scope>
    <source>
        <strain evidence="2 3">JCM 15716</strain>
    </source>
</reference>
<evidence type="ECO:0000256" key="1">
    <source>
        <dbReference type="SAM" id="Coils"/>
    </source>
</evidence>
<feature type="coiled-coil region" evidence="1">
    <location>
        <begin position="16"/>
        <end position="43"/>
    </location>
</feature>
<name>A0A3M8DT74_9BACL</name>
<keyword evidence="1" id="KW-0175">Coiled coil</keyword>
<sequence length="203" mass="23409">MSPEVVACLEQLTCFLQAQTLQMEQLTKLVEDLQKDVNQLKDKAGTQTITNEYKFDLLKIERLEGTLNIGLNPPKSEDASISEYAVNQSMDVPSAVKPSDELFCRIQEQIHHYLDSDAIYSLEALEQKYAYPLHDPYRKFIMNDIKNQIDQRIHYYLNQLQPDQLDPSQYPAIEQKVIEKVKRDIDKTCESFLQNLPREAGGA</sequence>
<dbReference type="AlphaFoldDB" id="A0A3M8DT74"/>
<accession>A0A3M8DT74</accession>
<dbReference type="OrthoDB" id="2991331at2"/>